<dbReference type="OrthoDB" id="190276at2"/>
<dbReference type="InterPro" id="IPR005123">
    <property type="entry name" value="Oxoglu/Fe-dep_dioxygenase_dom"/>
</dbReference>
<proteinExistence type="predicted"/>
<organism evidence="2 3">
    <name type="scientific">Crocosphaera chwakensis CCY0110</name>
    <dbReference type="NCBI Taxonomy" id="391612"/>
    <lineage>
        <taxon>Bacteria</taxon>
        <taxon>Bacillati</taxon>
        <taxon>Cyanobacteriota</taxon>
        <taxon>Cyanophyceae</taxon>
        <taxon>Oscillatoriophycideae</taxon>
        <taxon>Chroococcales</taxon>
        <taxon>Aphanothecaceae</taxon>
        <taxon>Crocosphaera</taxon>
        <taxon>Crocosphaera chwakensis</taxon>
    </lineage>
</organism>
<keyword evidence="3" id="KW-1185">Reference proteome</keyword>
<name>A3ITX4_9CHRO</name>
<dbReference type="Proteomes" id="UP000003781">
    <property type="component" value="Unassembled WGS sequence"/>
</dbReference>
<dbReference type="Gene3D" id="2.60.120.590">
    <property type="entry name" value="Alpha-ketoglutarate-dependent dioxygenase AlkB-like"/>
    <property type="match status" value="1"/>
</dbReference>
<dbReference type="InterPro" id="IPR037151">
    <property type="entry name" value="AlkB-like_sf"/>
</dbReference>
<evidence type="ECO:0000313" key="3">
    <source>
        <dbReference type="Proteomes" id="UP000003781"/>
    </source>
</evidence>
<sequence>MPRFTLEIIDRIDTQPLIQWARKQPLTPELFNDKYTKRLEQWHGLGVELLNYGKSWNIFHAPPIEEVPLLRDLRDRYYPAANSCLLYYYPVGVGIGSHIDKPVFHHEVVIINIIDSQPNLFGEKDSIKFKFRSNTHLLNDGDVIRFDALMEHGLPPVKVPRYSLSFRIIAEPKK</sequence>
<accession>A3ITX4</accession>
<dbReference type="RefSeq" id="WP_008276831.1">
    <property type="nucleotide sequence ID" value="NZ_AAXW01000031.1"/>
</dbReference>
<reference evidence="2 3" key="1">
    <citation type="submission" date="2007-03" db="EMBL/GenBank/DDBJ databases">
        <authorList>
            <person name="Stal L."/>
            <person name="Ferriera S."/>
            <person name="Johnson J."/>
            <person name="Kravitz S."/>
            <person name="Beeson K."/>
            <person name="Sutton G."/>
            <person name="Rogers Y.-H."/>
            <person name="Friedman R."/>
            <person name="Frazier M."/>
            <person name="Venter J.C."/>
        </authorList>
    </citation>
    <scope>NUCLEOTIDE SEQUENCE [LARGE SCALE GENOMIC DNA]</scope>
    <source>
        <strain evidence="2 3">CCY0110</strain>
    </source>
</reference>
<protein>
    <recommendedName>
        <fullName evidence="1">Fe2OG dioxygenase domain-containing protein</fullName>
    </recommendedName>
</protein>
<evidence type="ECO:0000259" key="1">
    <source>
        <dbReference type="PROSITE" id="PS51471"/>
    </source>
</evidence>
<comment type="caution">
    <text evidence="2">The sequence shown here is derived from an EMBL/GenBank/DDBJ whole genome shotgun (WGS) entry which is preliminary data.</text>
</comment>
<evidence type="ECO:0000313" key="2">
    <source>
        <dbReference type="EMBL" id="EAZ90069.1"/>
    </source>
</evidence>
<gene>
    <name evidence="2" type="ORF">CY0110_15025</name>
</gene>
<feature type="domain" description="Fe2OG dioxygenase" evidence="1">
    <location>
        <begin position="80"/>
        <end position="170"/>
    </location>
</feature>
<dbReference type="AlphaFoldDB" id="A3ITX4"/>
<dbReference type="SUPFAM" id="SSF51197">
    <property type="entry name" value="Clavaminate synthase-like"/>
    <property type="match status" value="1"/>
</dbReference>
<dbReference type="EMBL" id="AAXW01000031">
    <property type="protein sequence ID" value="EAZ90069.1"/>
    <property type="molecule type" value="Genomic_DNA"/>
</dbReference>
<dbReference type="eggNOG" id="ENOG502ZTQD">
    <property type="taxonomic scope" value="Bacteria"/>
</dbReference>
<dbReference type="PROSITE" id="PS51471">
    <property type="entry name" value="FE2OG_OXY"/>
    <property type="match status" value="1"/>
</dbReference>